<dbReference type="AlphaFoldDB" id="A0A0M0JQ41"/>
<evidence type="ECO:0000313" key="2">
    <source>
        <dbReference type="EMBL" id="KOO28373.1"/>
    </source>
</evidence>
<name>A0A0M0JQ41_9EUKA</name>
<comment type="caution">
    <text evidence="2">The sequence shown here is derived from an EMBL/GenBank/DDBJ whole genome shotgun (WGS) entry which is preliminary data.</text>
</comment>
<protein>
    <submittedName>
        <fullName evidence="2">Uncharacterized protein</fullName>
    </submittedName>
</protein>
<dbReference type="Proteomes" id="UP000037460">
    <property type="component" value="Unassembled WGS sequence"/>
</dbReference>
<accession>A0A0M0JQ41</accession>
<feature type="region of interest" description="Disordered" evidence="1">
    <location>
        <begin position="158"/>
        <end position="177"/>
    </location>
</feature>
<dbReference type="EMBL" id="JWZX01002577">
    <property type="protein sequence ID" value="KOO28373.1"/>
    <property type="molecule type" value="Genomic_DNA"/>
</dbReference>
<proteinExistence type="predicted"/>
<keyword evidence="3" id="KW-1185">Reference proteome</keyword>
<reference evidence="3" key="1">
    <citation type="journal article" date="2015" name="PLoS Genet.">
        <title>Genome Sequence and Transcriptome Analyses of Chrysochromulina tobin: Metabolic Tools for Enhanced Algal Fitness in the Prominent Order Prymnesiales (Haptophyceae).</title>
        <authorList>
            <person name="Hovde B.T."/>
            <person name="Deodato C.R."/>
            <person name="Hunsperger H.M."/>
            <person name="Ryken S.A."/>
            <person name="Yost W."/>
            <person name="Jha R.K."/>
            <person name="Patterson J."/>
            <person name="Monnat R.J. Jr."/>
            <person name="Barlow S.B."/>
            <person name="Starkenburg S.R."/>
            <person name="Cattolico R.A."/>
        </authorList>
    </citation>
    <scope>NUCLEOTIDE SEQUENCE</scope>
    <source>
        <strain evidence="3">CCMP291</strain>
    </source>
</reference>
<sequence>MGGNETKQLETSVKESMTLIDRFYNGGNRARPAALDILVVVLDGVVRRMRQQYASRKKFIEDGNAEIATIDARVAAIQATQAPLKKELEERQARAAYLRETIEKGTGTITDSVSVARAALEKAQLLSRKNEKVDIASLKLSIKGYDGKGHALPERSENLRKKIGGPAARKPGDLEPQKTLEADARMIERAHKMIAVPTPK</sequence>
<evidence type="ECO:0000256" key="1">
    <source>
        <dbReference type="SAM" id="MobiDB-lite"/>
    </source>
</evidence>
<evidence type="ECO:0000313" key="3">
    <source>
        <dbReference type="Proteomes" id="UP000037460"/>
    </source>
</evidence>
<organism evidence="2 3">
    <name type="scientific">Chrysochromulina tobinii</name>
    <dbReference type="NCBI Taxonomy" id="1460289"/>
    <lineage>
        <taxon>Eukaryota</taxon>
        <taxon>Haptista</taxon>
        <taxon>Haptophyta</taxon>
        <taxon>Prymnesiophyceae</taxon>
        <taxon>Prymnesiales</taxon>
        <taxon>Chrysochromulinaceae</taxon>
        <taxon>Chrysochromulina</taxon>
    </lineage>
</organism>
<gene>
    <name evidence="2" type="ORF">Ctob_007729</name>
</gene>